<protein>
    <submittedName>
        <fullName evidence="1">Uncharacterized protein</fullName>
    </submittedName>
</protein>
<accession>A0ABR1TR16</accession>
<organism evidence="1 2">
    <name type="scientific">Apiospora phragmitis</name>
    <dbReference type="NCBI Taxonomy" id="2905665"/>
    <lineage>
        <taxon>Eukaryota</taxon>
        <taxon>Fungi</taxon>
        <taxon>Dikarya</taxon>
        <taxon>Ascomycota</taxon>
        <taxon>Pezizomycotina</taxon>
        <taxon>Sordariomycetes</taxon>
        <taxon>Xylariomycetidae</taxon>
        <taxon>Amphisphaeriales</taxon>
        <taxon>Apiosporaceae</taxon>
        <taxon>Apiospora</taxon>
    </lineage>
</organism>
<gene>
    <name evidence="1" type="ORF">PG994_010050</name>
</gene>
<name>A0ABR1TR16_9PEZI</name>
<reference evidence="1 2" key="1">
    <citation type="submission" date="2023-01" db="EMBL/GenBank/DDBJ databases">
        <title>Analysis of 21 Apiospora genomes using comparative genomics revels a genus with tremendous synthesis potential of carbohydrate active enzymes and secondary metabolites.</title>
        <authorList>
            <person name="Sorensen T."/>
        </authorList>
    </citation>
    <scope>NUCLEOTIDE SEQUENCE [LARGE SCALE GENOMIC DNA]</scope>
    <source>
        <strain evidence="1 2">CBS 135458</strain>
    </source>
</reference>
<comment type="caution">
    <text evidence="1">The sequence shown here is derived from an EMBL/GenBank/DDBJ whole genome shotgun (WGS) entry which is preliminary data.</text>
</comment>
<dbReference type="EMBL" id="JAQQWL010000011">
    <property type="protein sequence ID" value="KAK8048320.1"/>
    <property type="molecule type" value="Genomic_DNA"/>
</dbReference>
<sequence length="89" mass="9399">MATSFVLAAGRIARLDDQKHAPGPSSELGLPFPPPPLVCLSFIGSPSRFQKRSTGTTQFPSASSSLPPPSFWGGGRCATIKVEVRNSSR</sequence>
<dbReference type="GeneID" id="92094522"/>
<dbReference type="Proteomes" id="UP001480595">
    <property type="component" value="Unassembled WGS sequence"/>
</dbReference>
<proteinExistence type="predicted"/>
<evidence type="ECO:0000313" key="1">
    <source>
        <dbReference type="EMBL" id="KAK8048320.1"/>
    </source>
</evidence>
<evidence type="ECO:0000313" key="2">
    <source>
        <dbReference type="Proteomes" id="UP001480595"/>
    </source>
</evidence>
<dbReference type="RefSeq" id="XP_066710569.1">
    <property type="nucleotide sequence ID" value="XM_066861459.1"/>
</dbReference>
<keyword evidence="2" id="KW-1185">Reference proteome</keyword>